<dbReference type="PROSITE" id="PS00108">
    <property type="entry name" value="PROTEIN_KINASE_ST"/>
    <property type="match status" value="1"/>
</dbReference>
<keyword evidence="8" id="KW-0418">Kinase</keyword>
<evidence type="ECO:0000256" key="3">
    <source>
        <dbReference type="ARBA" id="ARBA00022840"/>
    </source>
</evidence>
<evidence type="ECO:0000256" key="4">
    <source>
        <dbReference type="PROSITE-ProRule" id="PRU10141"/>
    </source>
</evidence>
<feature type="domain" description="Protein kinase" evidence="7">
    <location>
        <begin position="10"/>
        <end position="333"/>
    </location>
</feature>
<feature type="region of interest" description="Disordered" evidence="6">
    <location>
        <begin position="228"/>
        <end position="257"/>
    </location>
</feature>
<dbReference type="InterPro" id="IPR011009">
    <property type="entry name" value="Kinase-like_dom_sf"/>
</dbReference>
<feature type="binding site" evidence="4">
    <location>
        <position position="39"/>
    </location>
    <ligand>
        <name>ATP</name>
        <dbReference type="ChEBI" id="CHEBI:30616"/>
    </ligand>
</feature>
<dbReference type="SMART" id="SM00220">
    <property type="entry name" value="S_TKc"/>
    <property type="match status" value="1"/>
</dbReference>
<dbReference type="InterPro" id="IPR050235">
    <property type="entry name" value="CK1_Ser-Thr_kinase"/>
</dbReference>
<dbReference type="RefSeq" id="XP_018138077.1">
    <property type="nucleotide sequence ID" value="XM_018288937.1"/>
</dbReference>
<gene>
    <name evidence="8" type="ORF">VFPPC_10597</name>
</gene>
<dbReference type="Proteomes" id="UP000078397">
    <property type="component" value="Unassembled WGS sequence"/>
</dbReference>
<dbReference type="PANTHER" id="PTHR11909">
    <property type="entry name" value="CASEIN KINASE-RELATED"/>
    <property type="match status" value="1"/>
</dbReference>
<keyword evidence="9" id="KW-1185">Reference proteome</keyword>
<dbReference type="PROSITE" id="PS00107">
    <property type="entry name" value="PROTEIN_KINASE_ATP"/>
    <property type="match status" value="1"/>
</dbReference>
<proteinExistence type="inferred from homology"/>
<dbReference type="AlphaFoldDB" id="A0A179F412"/>
<sequence>MKDILVNKRYRVDYKIGEGGFGLVYAGTDIETKHEVAIKLTHVRDGPEALKYEADAYATLSRGVGIPRFLWYGEEGEFYVLVHELLGLSLEDLFEYCNRKFSLKTVLLIADQAVRRIKYIHTHGYLHCDIKPENFLMGNGKNGNVLYTIDFGLARDFDASEGHGVRDDRPFGGTARYATLRNHSGLEQSRADDLESLGYVLVYLARGSLPWQGLKASTEKELAELIKQKKASKRAKKTPGGTGSGQNRVQKKHASSGRGQFFEYSRLGSVREGLDGRIEFKIYWKPTWGTLEDLRGARALKEAEVLTVNYYDQDIWDEEMRKSGRLGLHTDTE</sequence>
<evidence type="ECO:0000259" key="7">
    <source>
        <dbReference type="PROSITE" id="PS50011"/>
    </source>
</evidence>
<keyword evidence="2 4" id="KW-0547">Nucleotide-binding</keyword>
<dbReference type="EC" id="2.7.11.1" evidence="1"/>
<dbReference type="STRING" id="1380566.A0A179F412"/>
<evidence type="ECO:0000256" key="6">
    <source>
        <dbReference type="SAM" id="MobiDB-lite"/>
    </source>
</evidence>
<keyword evidence="5" id="KW-0723">Serine/threonine-protein kinase</keyword>
<evidence type="ECO:0000256" key="5">
    <source>
        <dbReference type="RuleBase" id="RU000304"/>
    </source>
</evidence>
<feature type="compositionally biased region" description="Basic residues" evidence="6">
    <location>
        <begin position="228"/>
        <end position="237"/>
    </location>
</feature>
<comment type="caution">
    <text evidence="8">The sequence shown here is derived from an EMBL/GenBank/DDBJ whole genome shotgun (WGS) entry which is preliminary data.</text>
</comment>
<dbReference type="OrthoDB" id="5800476at2759"/>
<comment type="similarity">
    <text evidence="5">Belongs to the protein kinase superfamily.</text>
</comment>
<protein>
    <recommendedName>
        <fullName evidence="1">non-specific serine/threonine protein kinase</fullName>
        <ecNumber evidence="1">2.7.11.1</ecNumber>
    </recommendedName>
</protein>
<dbReference type="GO" id="GO:0005524">
    <property type="term" value="F:ATP binding"/>
    <property type="evidence" value="ECO:0007669"/>
    <property type="project" value="UniProtKB-UniRule"/>
</dbReference>
<accession>A0A179F412</accession>
<dbReference type="InterPro" id="IPR000719">
    <property type="entry name" value="Prot_kinase_dom"/>
</dbReference>
<evidence type="ECO:0000313" key="9">
    <source>
        <dbReference type="Proteomes" id="UP000078397"/>
    </source>
</evidence>
<keyword evidence="3 4" id="KW-0067">ATP-binding</keyword>
<organism evidence="8 9">
    <name type="scientific">Pochonia chlamydosporia 170</name>
    <dbReference type="NCBI Taxonomy" id="1380566"/>
    <lineage>
        <taxon>Eukaryota</taxon>
        <taxon>Fungi</taxon>
        <taxon>Dikarya</taxon>
        <taxon>Ascomycota</taxon>
        <taxon>Pezizomycotina</taxon>
        <taxon>Sordariomycetes</taxon>
        <taxon>Hypocreomycetidae</taxon>
        <taxon>Hypocreales</taxon>
        <taxon>Clavicipitaceae</taxon>
        <taxon>Pochonia</taxon>
    </lineage>
</organism>
<dbReference type="GeneID" id="28852931"/>
<dbReference type="Gene3D" id="1.10.510.10">
    <property type="entry name" value="Transferase(Phosphotransferase) domain 1"/>
    <property type="match status" value="1"/>
</dbReference>
<dbReference type="InterPro" id="IPR017441">
    <property type="entry name" value="Protein_kinase_ATP_BS"/>
</dbReference>
<reference evidence="8 9" key="1">
    <citation type="journal article" date="2016" name="PLoS Pathog.">
        <title>Biosynthesis of antibiotic leucinostatins in bio-control fungus Purpureocillium lilacinum and their inhibition on phytophthora revealed by genome mining.</title>
        <authorList>
            <person name="Wang G."/>
            <person name="Liu Z."/>
            <person name="Lin R."/>
            <person name="Li E."/>
            <person name="Mao Z."/>
            <person name="Ling J."/>
            <person name="Yang Y."/>
            <person name="Yin W.B."/>
            <person name="Xie B."/>
        </authorList>
    </citation>
    <scope>NUCLEOTIDE SEQUENCE [LARGE SCALE GENOMIC DNA]</scope>
    <source>
        <strain evidence="8">170</strain>
    </source>
</reference>
<dbReference type="PROSITE" id="PS50011">
    <property type="entry name" value="PROTEIN_KINASE_DOM"/>
    <property type="match status" value="1"/>
</dbReference>
<name>A0A179F412_METCM</name>
<dbReference type="InterPro" id="IPR008271">
    <property type="entry name" value="Ser/Thr_kinase_AS"/>
</dbReference>
<dbReference type="CDD" id="cd14016">
    <property type="entry name" value="STKc_CK1"/>
    <property type="match status" value="1"/>
</dbReference>
<dbReference type="GO" id="GO:0004674">
    <property type="term" value="F:protein serine/threonine kinase activity"/>
    <property type="evidence" value="ECO:0007669"/>
    <property type="project" value="UniProtKB-KW"/>
</dbReference>
<evidence type="ECO:0000256" key="1">
    <source>
        <dbReference type="ARBA" id="ARBA00012513"/>
    </source>
</evidence>
<dbReference type="EMBL" id="LSBJ02000009">
    <property type="protein sequence ID" value="OAQ60167.1"/>
    <property type="molecule type" value="Genomic_DNA"/>
</dbReference>
<keyword evidence="8" id="KW-0808">Transferase</keyword>
<dbReference type="SUPFAM" id="SSF56112">
    <property type="entry name" value="Protein kinase-like (PK-like)"/>
    <property type="match status" value="1"/>
</dbReference>
<evidence type="ECO:0000313" key="8">
    <source>
        <dbReference type="EMBL" id="OAQ60167.1"/>
    </source>
</evidence>
<evidence type="ECO:0000256" key="2">
    <source>
        <dbReference type="ARBA" id="ARBA00022741"/>
    </source>
</evidence>
<dbReference type="Pfam" id="PF00069">
    <property type="entry name" value="Pkinase"/>
    <property type="match status" value="1"/>
</dbReference>
<dbReference type="KEGG" id="pchm:VFPPC_10597"/>